<dbReference type="GO" id="GO:0005412">
    <property type="term" value="F:D-glucose:sodium symporter activity"/>
    <property type="evidence" value="ECO:0007669"/>
    <property type="project" value="TreeGrafter"/>
</dbReference>
<dbReference type="AlphaFoldDB" id="A0A0X3NWJ4"/>
<feature type="transmembrane region" description="Helical" evidence="7">
    <location>
        <begin position="543"/>
        <end position="564"/>
    </location>
</feature>
<accession>A0A0X3NWJ4</accession>
<feature type="transmembrane region" description="Helical" evidence="7">
    <location>
        <begin position="192"/>
        <end position="210"/>
    </location>
</feature>
<feature type="transmembrane region" description="Helical" evidence="7">
    <location>
        <begin position="500"/>
        <end position="523"/>
    </location>
</feature>
<feature type="transmembrane region" description="Helical" evidence="7">
    <location>
        <begin position="291"/>
        <end position="309"/>
    </location>
</feature>
<evidence type="ECO:0000313" key="8">
    <source>
        <dbReference type="EMBL" id="JAP41917.1"/>
    </source>
</evidence>
<feature type="transmembrane region" description="Helical" evidence="7">
    <location>
        <begin position="439"/>
        <end position="458"/>
    </location>
</feature>
<dbReference type="PROSITE" id="PS50283">
    <property type="entry name" value="NA_SOLUT_SYMP_3"/>
    <property type="match status" value="1"/>
</dbReference>
<feature type="transmembrane region" description="Helical" evidence="7">
    <location>
        <begin position="12"/>
        <end position="31"/>
    </location>
</feature>
<evidence type="ECO:0000256" key="4">
    <source>
        <dbReference type="ARBA" id="ARBA00022989"/>
    </source>
</evidence>
<evidence type="ECO:0000256" key="6">
    <source>
        <dbReference type="SAM" id="MobiDB-lite"/>
    </source>
</evidence>
<feature type="transmembrane region" description="Helical" evidence="7">
    <location>
        <begin position="160"/>
        <end position="185"/>
    </location>
</feature>
<protein>
    <submittedName>
        <fullName evidence="8">Sodium/myo-inositol cotransporter</fullName>
    </submittedName>
</protein>
<feature type="transmembrane region" description="Helical" evidence="7">
    <location>
        <begin position="38"/>
        <end position="59"/>
    </location>
</feature>
<feature type="compositionally biased region" description="Basic and acidic residues" evidence="6">
    <location>
        <begin position="656"/>
        <end position="665"/>
    </location>
</feature>
<feature type="transmembrane region" description="Helical" evidence="7">
    <location>
        <begin position="330"/>
        <end position="351"/>
    </location>
</feature>
<organism evidence="8">
    <name type="scientific">Schistocephalus solidus</name>
    <name type="common">Tapeworm</name>
    <dbReference type="NCBI Taxonomy" id="70667"/>
    <lineage>
        <taxon>Eukaryota</taxon>
        <taxon>Metazoa</taxon>
        <taxon>Spiralia</taxon>
        <taxon>Lophotrochozoa</taxon>
        <taxon>Platyhelminthes</taxon>
        <taxon>Cestoda</taxon>
        <taxon>Eucestoda</taxon>
        <taxon>Diphyllobothriidea</taxon>
        <taxon>Diphyllobothriidae</taxon>
        <taxon>Schistocephalus</taxon>
    </lineage>
</organism>
<feature type="region of interest" description="Disordered" evidence="6">
    <location>
        <begin position="617"/>
        <end position="665"/>
    </location>
</feature>
<dbReference type="InterPro" id="IPR001734">
    <property type="entry name" value="Na/solute_symporter"/>
</dbReference>
<dbReference type="PANTHER" id="PTHR11819:SF150">
    <property type="entry name" value="SODIUM_MYO-INOSITOL COTRANSPORTER"/>
    <property type="match status" value="1"/>
</dbReference>
<dbReference type="PANTHER" id="PTHR11819">
    <property type="entry name" value="SOLUTE CARRIER FAMILY 5"/>
    <property type="match status" value="1"/>
</dbReference>
<evidence type="ECO:0000256" key="2">
    <source>
        <dbReference type="ARBA" id="ARBA00006434"/>
    </source>
</evidence>
<dbReference type="Pfam" id="PF00474">
    <property type="entry name" value="SSF"/>
    <property type="match status" value="1"/>
</dbReference>
<evidence type="ECO:0000256" key="1">
    <source>
        <dbReference type="ARBA" id="ARBA00004141"/>
    </source>
</evidence>
<dbReference type="InterPro" id="IPR018212">
    <property type="entry name" value="Na/solute_symporter_CS"/>
</dbReference>
<dbReference type="InterPro" id="IPR038377">
    <property type="entry name" value="Na/Glc_symporter_sf"/>
</dbReference>
<comment type="subcellular location">
    <subcellularLocation>
        <location evidence="1">Membrane</location>
        <topology evidence="1">Multi-pass membrane protein</topology>
    </subcellularLocation>
</comment>
<comment type="similarity">
    <text evidence="2">Belongs to the sodium:solute symporter (SSF) (TC 2.A.21) family.</text>
</comment>
<dbReference type="NCBIfam" id="TIGR00813">
    <property type="entry name" value="sss"/>
    <property type="match status" value="1"/>
</dbReference>
<name>A0A0X3NWJ4_SCHSO</name>
<feature type="transmembrane region" description="Helical" evidence="7">
    <location>
        <begin position="126"/>
        <end position="148"/>
    </location>
</feature>
<dbReference type="Gene3D" id="1.20.1730.10">
    <property type="entry name" value="Sodium/glucose cotransporter"/>
    <property type="match status" value="1"/>
</dbReference>
<feature type="transmembrane region" description="Helical" evidence="7">
    <location>
        <begin position="79"/>
        <end position="105"/>
    </location>
</feature>
<dbReference type="GO" id="GO:0005886">
    <property type="term" value="C:plasma membrane"/>
    <property type="evidence" value="ECO:0007669"/>
    <property type="project" value="TreeGrafter"/>
</dbReference>
<keyword evidence="5 7" id="KW-0472">Membrane</keyword>
<evidence type="ECO:0000256" key="5">
    <source>
        <dbReference type="ARBA" id="ARBA00023136"/>
    </source>
</evidence>
<dbReference type="EMBL" id="GEEE01021308">
    <property type="protein sequence ID" value="JAP41917.1"/>
    <property type="molecule type" value="Transcribed_RNA"/>
</dbReference>
<keyword evidence="3 7" id="KW-0812">Transmembrane</keyword>
<feature type="transmembrane region" description="Helical" evidence="7">
    <location>
        <begin position="398"/>
        <end position="427"/>
    </location>
</feature>
<feature type="transmembrane region" description="Helical" evidence="7">
    <location>
        <begin position="470"/>
        <end position="493"/>
    </location>
</feature>
<evidence type="ECO:0000256" key="3">
    <source>
        <dbReference type="ARBA" id="ARBA00022692"/>
    </source>
</evidence>
<keyword evidence="4 7" id="KW-1133">Transmembrane helix</keyword>
<gene>
    <name evidence="8" type="primary">SC5A3</name>
    <name evidence="8" type="ORF">TR154479</name>
</gene>
<dbReference type="PROSITE" id="PS00456">
    <property type="entry name" value="NA_SOLUT_SYMP_1"/>
    <property type="match status" value="1"/>
</dbReference>
<reference evidence="8" key="1">
    <citation type="submission" date="2016-01" db="EMBL/GenBank/DDBJ databases">
        <title>Reference transcriptome for the parasite Schistocephalus solidus: insights into the molecular evolution of parasitism.</title>
        <authorList>
            <person name="Hebert F.O."/>
            <person name="Grambauer S."/>
            <person name="Barber I."/>
            <person name="Landry C.R."/>
            <person name="Aubin-Horth N."/>
        </authorList>
    </citation>
    <scope>NUCLEOTIDE SEQUENCE</scope>
</reference>
<feature type="transmembrane region" description="Helical" evidence="7">
    <location>
        <begin position="772"/>
        <end position="796"/>
    </location>
</feature>
<evidence type="ECO:0000256" key="7">
    <source>
        <dbReference type="SAM" id="Phobius"/>
    </source>
</evidence>
<sequence length="835" mass="90923">MMEKMHLDGLDIGILVLYFLGIFGAGIYAMFRSNRNSVNGYFLAGRFMTWLPVGASLFASNIGSEHFIGLAGSGAANGIAVGAFEFNAAVLLQLLGWVFLPVYLASGSITLPEYMKRRFGGMRIQLYLTLLSLILYIFTKISVNLYSGALFVNEALGWNIWYSILFLLLLTAVITLTGGLAAVLYTDLVQCIVMLAGAIILTGLGFYQIGGFPGLLASYGKAINPINATDPDGADLLVNLSNIVLSTTSATGLPPTVSELARLPNVSSEFTCRLPSSKAFVMLRGVSDPEMPWLGFLLGQTPASIWYWCADQMMVQRVLAAKSLSHAQGATLMAGLIKLFPIYIMILPGMISRVLYPSTVGCGTPEACVKVCNNRHGCSDWAYPKLVMGVLPKGLRGLMLAVMLAALMSDLTSIFNSSSTLFTVDIYSHIRKSAGNRELMIVGRLFVVLMVGLSILWVPVIQSMQGGQLFIYIQSISAYLSPPIAAVYLMAILWKRNNEVGAFTGLVYGFLLGVVRMGLSFFYPDPICGEVDTRPWVIGRVHYMYFAMISFFSTAIIMCIASLLSKPPTVEKLNGLTFWTRREPVILRESPVSIRVGEEISVNGFWDDLNTDHGVGSDRSVFSDADPPQNPNSSGDAADYDSIPKIGYQSSTPGDTRQDGEVDCHQRPSKLQIAGHVCEWICGLTTTPCPENMEPSTCCCTFCYSKSHDNYSADDDREEEGINSAGDVIEIHDANWTSDIHSEQQKAEGQNHTGITHPGGVDSLKQKRSTKIGLSIGLVGLSVVTIFLYLFFTFFFGEIDLGPVPVVWSNKTSPGPLDNALRVLEMANIISTSTI</sequence>
<proteinExistence type="inferred from homology"/>